<feature type="compositionally biased region" description="Polar residues" evidence="1">
    <location>
        <begin position="1"/>
        <end position="13"/>
    </location>
</feature>
<dbReference type="Proteomes" id="UP000053319">
    <property type="component" value="Unassembled WGS sequence"/>
</dbReference>
<feature type="compositionally biased region" description="Low complexity" evidence="1">
    <location>
        <begin position="712"/>
        <end position="727"/>
    </location>
</feature>
<dbReference type="RefSeq" id="XP_007365758.1">
    <property type="nucleotide sequence ID" value="XM_007365696.1"/>
</dbReference>
<feature type="region of interest" description="Disordered" evidence="1">
    <location>
        <begin position="269"/>
        <end position="419"/>
    </location>
</feature>
<feature type="compositionally biased region" description="Pro residues" evidence="1">
    <location>
        <begin position="321"/>
        <end position="330"/>
    </location>
</feature>
<proteinExistence type="predicted"/>
<dbReference type="GeneID" id="18839100"/>
<evidence type="ECO:0000256" key="1">
    <source>
        <dbReference type="SAM" id="MobiDB-lite"/>
    </source>
</evidence>
<feature type="region of interest" description="Disordered" evidence="1">
    <location>
        <begin position="1"/>
        <end position="68"/>
    </location>
</feature>
<feature type="region of interest" description="Disordered" evidence="1">
    <location>
        <begin position="711"/>
        <end position="764"/>
    </location>
</feature>
<dbReference type="EMBL" id="JH719409">
    <property type="protein sequence ID" value="EJF61663.1"/>
    <property type="molecule type" value="Genomic_DNA"/>
</dbReference>
<name>R7T0E7_DICSQ</name>
<evidence type="ECO:0000313" key="2">
    <source>
        <dbReference type="EMBL" id="EJF61663.1"/>
    </source>
</evidence>
<sequence length="764" mass="79876">MASTVSSTGQAASKKTPAVDPAPRMSPSSSTSSDVSMARSISPPPTLNIPSDTQISATPAGLYTQPDGPGLSTQARLYNAEAPALAFNLAAEAALLPHGPLPSASPAPPVSGLGELDWYFRSLSAHFTPLSQPAPDSPLPASVPSFRHPAILSARFLAAMAKLNAQPKSQRPPEEKARLGDILQAFLDDGFSTASRKAANAAYASHVPRVADALEVYPFHLECIFDSHPSIINTAIRIVSWDPPAAPAPQATSFSTREGQGVLDLINNLPPATIHTTPPSRSPSPMPGVTHPGLPGSIHSPHNCPPTPTPAAPTFDASAPPHYPTPPPKKAPSLPRGVRSRSRQTDSRLTPAPAPSARPAPAPASAPVPAPTGAPTTATPPTPSIPASQVPTPAPVQPTVPPAPWSTMAAKRPATGWSSSPSIRINEVINEKISTLPSGHAKARYFRLPAAIPEHQHPSTVAITDALNQSNFRIVSASWNMTGRNLVVFPSSLLSTDDAHRLDTCVSTILSVPVTSTSYVYYSSLSISQLPSVRYRVGGASEPVDPVAYLLAAAQRSPSPAWRALTMDLVLAARWNPSPSPDSATLYVDIREDSPAFARLRALHNGTLVFDLGAGSRIAVACPVRRGILACTNCQALGHPASTCRSPPKIPLSPARWASPFRALRVEPPTSTAVTAQAPWTTLPSAVRAAAAIPLATTHVPALFPAPPPCVHRPSPTAAAATRPTHTVSTSSQPPLPTHRLPPQPSPRVPPPTLRPGLGWPVSK</sequence>
<dbReference type="KEGG" id="dsq:DICSQDRAFT_170078"/>
<dbReference type="HOGENOM" id="CLU_365237_0_0_1"/>
<feature type="compositionally biased region" description="Pro residues" evidence="1">
    <location>
        <begin position="352"/>
        <end position="384"/>
    </location>
</feature>
<feature type="compositionally biased region" description="Pro residues" evidence="1">
    <location>
        <begin position="392"/>
        <end position="404"/>
    </location>
</feature>
<evidence type="ECO:0000313" key="3">
    <source>
        <dbReference type="Proteomes" id="UP000053319"/>
    </source>
</evidence>
<dbReference type="OMA" id="ATEMAMC"/>
<accession>R7T0E7</accession>
<protein>
    <submittedName>
        <fullName evidence="2">Uncharacterized protein</fullName>
    </submittedName>
</protein>
<dbReference type="AlphaFoldDB" id="R7T0E7"/>
<feature type="compositionally biased region" description="Low complexity" evidence="1">
    <location>
        <begin position="26"/>
        <end position="40"/>
    </location>
</feature>
<reference evidence="2 3" key="1">
    <citation type="journal article" date="2012" name="Science">
        <title>The Paleozoic origin of enzymatic lignin decomposition reconstructed from 31 fungal genomes.</title>
        <authorList>
            <person name="Floudas D."/>
            <person name="Binder M."/>
            <person name="Riley R."/>
            <person name="Barry K."/>
            <person name="Blanchette R.A."/>
            <person name="Henrissat B."/>
            <person name="Martinez A.T."/>
            <person name="Otillar R."/>
            <person name="Spatafora J.W."/>
            <person name="Yadav J.S."/>
            <person name="Aerts A."/>
            <person name="Benoit I."/>
            <person name="Boyd A."/>
            <person name="Carlson A."/>
            <person name="Copeland A."/>
            <person name="Coutinho P.M."/>
            <person name="de Vries R.P."/>
            <person name="Ferreira P."/>
            <person name="Findley K."/>
            <person name="Foster B."/>
            <person name="Gaskell J."/>
            <person name="Glotzer D."/>
            <person name="Gorecki P."/>
            <person name="Heitman J."/>
            <person name="Hesse C."/>
            <person name="Hori C."/>
            <person name="Igarashi K."/>
            <person name="Jurgens J.A."/>
            <person name="Kallen N."/>
            <person name="Kersten P."/>
            <person name="Kohler A."/>
            <person name="Kuees U."/>
            <person name="Kumar T.K.A."/>
            <person name="Kuo A."/>
            <person name="LaButti K."/>
            <person name="Larrondo L.F."/>
            <person name="Lindquist E."/>
            <person name="Ling A."/>
            <person name="Lombard V."/>
            <person name="Lucas S."/>
            <person name="Lundell T."/>
            <person name="Martin R."/>
            <person name="McLaughlin D.J."/>
            <person name="Morgenstern I."/>
            <person name="Morin E."/>
            <person name="Murat C."/>
            <person name="Nagy L.G."/>
            <person name="Nolan M."/>
            <person name="Ohm R.A."/>
            <person name="Patyshakuliyeva A."/>
            <person name="Rokas A."/>
            <person name="Ruiz-Duenas F.J."/>
            <person name="Sabat G."/>
            <person name="Salamov A."/>
            <person name="Samejima M."/>
            <person name="Schmutz J."/>
            <person name="Slot J.C."/>
            <person name="St John F."/>
            <person name="Stenlid J."/>
            <person name="Sun H."/>
            <person name="Sun S."/>
            <person name="Syed K."/>
            <person name="Tsang A."/>
            <person name="Wiebenga A."/>
            <person name="Young D."/>
            <person name="Pisabarro A."/>
            <person name="Eastwood D.C."/>
            <person name="Martin F."/>
            <person name="Cullen D."/>
            <person name="Grigoriev I.V."/>
            <person name="Hibbett D.S."/>
        </authorList>
    </citation>
    <scope>NUCLEOTIDE SEQUENCE [LARGE SCALE GENOMIC DNA]</scope>
    <source>
        <strain evidence="2 3">LYAD-421 SS1</strain>
    </source>
</reference>
<feature type="compositionally biased region" description="Pro residues" evidence="1">
    <location>
        <begin position="734"/>
        <end position="754"/>
    </location>
</feature>
<organism evidence="2 3">
    <name type="scientific">Dichomitus squalens (strain LYAD-421)</name>
    <name type="common">Western red white-rot fungus</name>
    <dbReference type="NCBI Taxonomy" id="732165"/>
    <lineage>
        <taxon>Eukaryota</taxon>
        <taxon>Fungi</taxon>
        <taxon>Dikarya</taxon>
        <taxon>Basidiomycota</taxon>
        <taxon>Agaricomycotina</taxon>
        <taxon>Agaricomycetes</taxon>
        <taxon>Polyporales</taxon>
        <taxon>Polyporaceae</taxon>
        <taxon>Dichomitus</taxon>
    </lineage>
</organism>
<gene>
    <name evidence="2" type="ORF">DICSQDRAFT_170078</name>
</gene>
<feature type="compositionally biased region" description="Polar residues" evidence="1">
    <location>
        <begin position="48"/>
        <end position="57"/>
    </location>
</feature>